<keyword evidence="3" id="KW-1185">Reference proteome</keyword>
<proteinExistence type="predicted"/>
<reference evidence="2 3" key="1">
    <citation type="submission" date="2020-04" db="EMBL/GenBank/DDBJ databases">
        <title>Gordonia sp. nov. TBRC 11910.</title>
        <authorList>
            <person name="Suriyachadkun C."/>
        </authorList>
    </citation>
    <scope>NUCLEOTIDE SEQUENCE [LARGE SCALE GENOMIC DNA]</scope>
    <source>
        <strain evidence="2 3">TBRC 11910</strain>
    </source>
</reference>
<organism evidence="2 3">
    <name type="scientific">Gordonia asplenii</name>
    <dbReference type="NCBI Taxonomy" id="2725283"/>
    <lineage>
        <taxon>Bacteria</taxon>
        <taxon>Bacillati</taxon>
        <taxon>Actinomycetota</taxon>
        <taxon>Actinomycetes</taxon>
        <taxon>Mycobacteriales</taxon>
        <taxon>Gordoniaceae</taxon>
        <taxon>Gordonia</taxon>
    </lineage>
</organism>
<evidence type="ECO:0000256" key="1">
    <source>
        <dbReference type="SAM" id="Phobius"/>
    </source>
</evidence>
<dbReference type="AlphaFoldDB" id="A0A848KMF2"/>
<evidence type="ECO:0000313" key="2">
    <source>
        <dbReference type="EMBL" id="NMN99845.1"/>
    </source>
</evidence>
<gene>
    <name evidence="2" type="ORF">HH308_01280</name>
</gene>
<protein>
    <submittedName>
        <fullName evidence="2">Uncharacterized protein</fullName>
    </submittedName>
</protein>
<dbReference type="EMBL" id="JABBNB010000001">
    <property type="protein sequence ID" value="NMN99845.1"/>
    <property type="molecule type" value="Genomic_DNA"/>
</dbReference>
<keyword evidence="1" id="KW-0472">Membrane</keyword>
<comment type="caution">
    <text evidence="2">The sequence shown here is derived from an EMBL/GenBank/DDBJ whole genome shotgun (WGS) entry which is preliminary data.</text>
</comment>
<sequence length="51" mass="5449">METVFRIAMILGGALVAGFMGIIALNIVLVSRLRAHIPQESPSKSWPAADV</sequence>
<accession>A0A848KMF2</accession>
<evidence type="ECO:0000313" key="3">
    <source>
        <dbReference type="Proteomes" id="UP000550729"/>
    </source>
</evidence>
<keyword evidence="1" id="KW-1133">Transmembrane helix</keyword>
<name>A0A848KMF2_9ACTN</name>
<keyword evidence="1" id="KW-0812">Transmembrane</keyword>
<dbReference type="RefSeq" id="WP_170192333.1">
    <property type="nucleotide sequence ID" value="NZ_JABBNB010000001.1"/>
</dbReference>
<dbReference type="Proteomes" id="UP000550729">
    <property type="component" value="Unassembled WGS sequence"/>
</dbReference>
<feature type="transmembrane region" description="Helical" evidence="1">
    <location>
        <begin position="6"/>
        <end position="29"/>
    </location>
</feature>